<organism evidence="1 2">
    <name type="scientific">Theropithecus gelada</name>
    <name type="common">Gelada baboon</name>
    <dbReference type="NCBI Taxonomy" id="9565"/>
    <lineage>
        <taxon>Eukaryota</taxon>
        <taxon>Metazoa</taxon>
        <taxon>Chordata</taxon>
        <taxon>Craniata</taxon>
        <taxon>Vertebrata</taxon>
        <taxon>Euteleostomi</taxon>
        <taxon>Mammalia</taxon>
        <taxon>Eutheria</taxon>
        <taxon>Euarchontoglires</taxon>
        <taxon>Primates</taxon>
        <taxon>Haplorrhini</taxon>
        <taxon>Catarrhini</taxon>
        <taxon>Cercopithecidae</taxon>
        <taxon>Cercopithecinae</taxon>
        <taxon>Theropithecus</taxon>
    </lineage>
</organism>
<reference evidence="1" key="3">
    <citation type="submission" date="2025-09" db="UniProtKB">
        <authorList>
            <consortium name="Ensembl"/>
        </authorList>
    </citation>
    <scope>IDENTIFICATION</scope>
</reference>
<reference evidence="1" key="1">
    <citation type="submission" date="2018-05" db="EMBL/GenBank/DDBJ databases">
        <title>Whole genome of Theropithecus gelada.</title>
        <authorList>
            <person name="Chiou K.L."/>
            <person name="Snyder-Mackler N."/>
        </authorList>
    </citation>
    <scope>NUCLEOTIDE SEQUENCE [LARGE SCALE GENOMIC DNA]</scope>
</reference>
<evidence type="ECO:0000313" key="2">
    <source>
        <dbReference type="Proteomes" id="UP000694411"/>
    </source>
</evidence>
<sequence length="106" mass="11836">MCGPCLRVPHCLYHYNTTGSRCSYRPACSRSAEMKVRSYKSILWSHLTTNSKQEGGQSQTRLKTTMSGLSVFLLHVDGTNTEECILTLPARENSTWRRGPGVSTLP</sequence>
<proteinExistence type="predicted"/>
<evidence type="ECO:0000313" key="1">
    <source>
        <dbReference type="Ensembl" id="ENSTGEP00000011937.1"/>
    </source>
</evidence>
<dbReference type="Ensembl" id="ENSTGET00000014357.1">
    <property type="protein sequence ID" value="ENSTGEP00000011937.1"/>
    <property type="gene ID" value="ENSTGEG00000009741.1"/>
</dbReference>
<keyword evidence="2" id="KW-1185">Reference proteome</keyword>
<accession>A0A8D2EXV7</accession>
<protein>
    <submittedName>
        <fullName evidence="1">Uncharacterized protein</fullName>
    </submittedName>
</protein>
<dbReference type="Proteomes" id="UP000694411">
    <property type="component" value="Chromosome 10"/>
</dbReference>
<reference evidence="1" key="2">
    <citation type="submission" date="2025-08" db="UniProtKB">
        <authorList>
            <consortium name="Ensembl"/>
        </authorList>
    </citation>
    <scope>IDENTIFICATION</scope>
</reference>
<dbReference type="AlphaFoldDB" id="A0A8D2EXV7"/>
<name>A0A8D2EXV7_THEGE</name>